<keyword evidence="15" id="KW-1185">Reference proteome</keyword>
<dbReference type="SMART" id="SM00387">
    <property type="entry name" value="HATPase_c"/>
    <property type="match status" value="1"/>
</dbReference>
<dbReference type="SUPFAM" id="SSF55874">
    <property type="entry name" value="ATPase domain of HSP90 chaperone/DNA topoisomerase II/histidine kinase"/>
    <property type="match status" value="1"/>
</dbReference>
<dbReference type="KEGG" id="bpt:Bpet4983"/>
<dbReference type="STRING" id="94624.Bpet4983"/>
<dbReference type="PROSITE" id="PS50109">
    <property type="entry name" value="HIS_KIN"/>
    <property type="match status" value="1"/>
</dbReference>
<sequence>MSTWKPSKCWCTDCARNWRTLACKSSHCVAWATAWRPFLNIRPGHWAGSARRTLKSLLLWWLIPALVCIMLAALWLSNYQLRHQVDLAYDRSLSGALRSIDHNISTASGGLAMEQPYLMLEFFELTANGSVYYRVATEDGLAEIGSPNLPLPDKPLISGQPQFFYAEYQGVPLRVAALARPMDPPLYNNRGGRVIVQVAETLESRQDFLQRALVRAVERDIVVIAIVVLVVVWSVFMAVRPLERLRQEVEGRSADDLSPVDATNIPGEVGPLVDAVNLHMARFAAQARLQRQFLDDASHQLRTPLSVLRTQTAYALRESDPQEVRAVLLAMQEGLDRAVRTTNQMLALARAKDAPLSEDGLAPERVDLAEVAQGVIRALLPAARARQIDLGLEASSLPVCIPGVDWLLREALSNLVDNAIRYTAPASQVTVRVYADERYARLTVEDNGPGMSAEDIARASVRFRRGAAGKNKPGAGLGLAIVRTIVEIHGGKMVLENRAPSPGLRAALVFTLDSFPNAAMRHEIA</sequence>
<feature type="transmembrane region" description="Helical" evidence="11">
    <location>
        <begin position="221"/>
        <end position="239"/>
    </location>
</feature>
<evidence type="ECO:0000256" key="4">
    <source>
        <dbReference type="ARBA" id="ARBA00022553"/>
    </source>
</evidence>
<dbReference type="SUPFAM" id="SSF47384">
    <property type="entry name" value="Homodimeric domain of signal transducing histidine kinase"/>
    <property type="match status" value="1"/>
</dbReference>
<dbReference type="PRINTS" id="PR00344">
    <property type="entry name" value="BCTRLSENSOR"/>
</dbReference>
<reference evidence="14 15" key="1">
    <citation type="journal article" date="2008" name="BMC Genomics">
        <title>The missing link: Bordetella petrii is endowed with both the metabolic versatility of environmental bacteria and virulence traits of pathogenic Bordetellae.</title>
        <authorList>
            <person name="Gross R."/>
            <person name="Guzman C.A."/>
            <person name="Sebaihia M."/>
            <person name="Martins Dos Santos V.A."/>
            <person name="Pieper D.H."/>
            <person name="Koebnik R."/>
            <person name="Lechner M."/>
            <person name="Bartels D."/>
            <person name="Buhrmester J."/>
            <person name="Choudhuri J.V."/>
            <person name="Ebensen T."/>
            <person name="Gaigalat L."/>
            <person name="Herrmann S."/>
            <person name="Khachane A.N."/>
            <person name="Larisch C."/>
            <person name="Link S."/>
            <person name="Linke B."/>
            <person name="Meyer F."/>
            <person name="Mormann S."/>
            <person name="Nakunst D."/>
            <person name="Rueckert C."/>
            <person name="Schneiker-Bekel S."/>
            <person name="Schulze K."/>
            <person name="Vorhoelter F.J."/>
            <person name="Yevsa T."/>
            <person name="Engle J.T."/>
            <person name="Goldman W.E."/>
            <person name="Puehler A."/>
            <person name="Goebel U.B."/>
            <person name="Goesmann A."/>
            <person name="Bloecker H."/>
            <person name="Kaiser O."/>
            <person name="Martinez-Arias R."/>
        </authorList>
    </citation>
    <scope>NUCLEOTIDE SEQUENCE [LARGE SCALE GENOMIC DNA]</scope>
    <source>
        <strain evidence="15">ATCC BAA-461 / DSM 12804 / CCUG 43448 / CIP 107267 / Se-1111R</strain>
    </source>
</reference>
<dbReference type="PANTHER" id="PTHR45436">
    <property type="entry name" value="SENSOR HISTIDINE KINASE YKOH"/>
    <property type="match status" value="1"/>
</dbReference>
<gene>
    <name evidence="14" type="ordered locus">Bpet4983</name>
</gene>
<dbReference type="InterPro" id="IPR050428">
    <property type="entry name" value="TCS_sensor_his_kinase"/>
</dbReference>
<keyword evidence="9" id="KW-0902">Two-component regulatory system</keyword>
<dbReference type="AlphaFoldDB" id="A9IJ59"/>
<dbReference type="GO" id="GO:0005886">
    <property type="term" value="C:plasma membrane"/>
    <property type="evidence" value="ECO:0007669"/>
    <property type="project" value="TreeGrafter"/>
</dbReference>
<evidence type="ECO:0000256" key="9">
    <source>
        <dbReference type="ARBA" id="ARBA00023012"/>
    </source>
</evidence>
<dbReference type="Gene3D" id="1.10.287.130">
    <property type="match status" value="1"/>
</dbReference>
<keyword evidence="10 11" id="KW-0472">Membrane</keyword>
<evidence type="ECO:0000259" key="12">
    <source>
        <dbReference type="PROSITE" id="PS50109"/>
    </source>
</evidence>
<dbReference type="Pfam" id="PF02518">
    <property type="entry name" value="HATPase_c"/>
    <property type="match status" value="1"/>
</dbReference>
<comment type="catalytic activity">
    <reaction evidence="1">
        <text>ATP + protein L-histidine = ADP + protein N-phospho-L-histidine.</text>
        <dbReference type="EC" id="2.7.13.3"/>
    </reaction>
</comment>
<organism evidence="14 15">
    <name type="scientific">Bordetella petrii (strain ATCC BAA-461 / DSM 12804 / CCUG 43448 / CIP 107267 / Se-1111R)</name>
    <dbReference type="NCBI Taxonomy" id="340100"/>
    <lineage>
        <taxon>Bacteria</taxon>
        <taxon>Pseudomonadati</taxon>
        <taxon>Pseudomonadota</taxon>
        <taxon>Betaproteobacteria</taxon>
        <taxon>Burkholderiales</taxon>
        <taxon>Alcaligenaceae</taxon>
        <taxon>Bordetella</taxon>
    </lineage>
</organism>
<protein>
    <recommendedName>
        <fullName evidence="3">histidine kinase</fullName>
        <ecNumber evidence="3">2.7.13.3</ecNumber>
    </recommendedName>
</protein>
<name>A9IJ59_BORPD</name>
<feature type="domain" description="Histidine kinase" evidence="12">
    <location>
        <begin position="296"/>
        <end position="514"/>
    </location>
</feature>
<keyword evidence="6 11" id="KW-0812">Transmembrane</keyword>
<dbReference type="EC" id="2.7.13.3" evidence="3"/>
<dbReference type="InterPro" id="IPR013727">
    <property type="entry name" value="2CSK_N"/>
</dbReference>
<dbReference type="Gene3D" id="3.30.565.10">
    <property type="entry name" value="Histidine kinase-like ATPase, C-terminal domain"/>
    <property type="match status" value="1"/>
</dbReference>
<keyword evidence="7 14" id="KW-0418">Kinase</keyword>
<comment type="subcellular location">
    <subcellularLocation>
        <location evidence="2">Membrane</location>
    </subcellularLocation>
</comment>
<feature type="transmembrane region" description="Helical" evidence="11">
    <location>
        <begin position="58"/>
        <end position="76"/>
    </location>
</feature>
<evidence type="ECO:0000313" key="14">
    <source>
        <dbReference type="EMBL" id="CAP45335.1"/>
    </source>
</evidence>
<dbReference type="Proteomes" id="UP000001225">
    <property type="component" value="Chromosome"/>
</dbReference>
<evidence type="ECO:0000256" key="10">
    <source>
        <dbReference type="ARBA" id="ARBA00023136"/>
    </source>
</evidence>
<dbReference type="InterPro" id="IPR004358">
    <property type="entry name" value="Sig_transdc_His_kin-like_C"/>
</dbReference>
<evidence type="ECO:0000256" key="3">
    <source>
        <dbReference type="ARBA" id="ARBA00012438"/>
    </source>
</evidence>
<dbReference type="EMBL" id="AM902716">
    <property type="protein sequence ID" value="CAP45335.1"/>
    <property type="molecule type" value="Genomic_DNA"/>
</dbReference>
<feature type="domain" description="HAMP" evidence="13">
    <location>
        <begin position="236"/>
        <end position="288"/>
    </location>
</feature>
<evidence type="ECO:0000256" key="6">
    <source>
        <dbReference type="ARBA" id="ARBA00022692"/>
    </source>
</evidence>
<evidence type="ECO:0000256" key="1">
    <source>
        <dbReference type="ARBA" id="ARBA00000085"/>
    </source>
</evidence>
<dbReference type="PANTHER" id="PTHR45436:SF1">
    <property type="entry name" value="SENSOR PROTEIN QSEC"/>
    <property type="match status" value="1"/>
</dbReference>
<dbReference type="GO" id="GO:0000155">
    <property type="term" value="F:phosphorelay sensor kinase activity"/>
    <property type="evidence" value="ECO:0007669"/>
    <property type="project" value="InterPro"/>
</dbReference>
<evidence type="ECO:0000259" key="13">
    <source>
        <dbReference type="PROSITE" id="PS50885"/>
    </source>
</evidence>
<dbReference type="PROSITE" id="PS50885">
    <property type="entry name" value="HAMP"/>
    <property type="match status" value="1"/>
</dbReference>
<dbReference type="eggNOG" id="COG0642">
    <property type="taxonomic scope" value="Bacteria"/>
</dbReference>
<evidence type="ECO:0000256" key="7">
    <source>
        <dbReference type="ARBA" id="ARBA00022777"/>
    </source>
</evidence>
<dbReference type="InterPro" id="IPR003660">
    <property type="entry name" value="HAMP_dom"/>
</dbReference>
<dbReference type="InterPro" id="IPR036097">
    <property type="entry name" value="HisK_dim/P_sf"/>
</dbReference>
<evidence type="ECO:0000256" key="11">
    <source>
        <dbReference type="SAM" id="Phobius"/>
    </source>
</evidence>
<dbReference type="Pfam" id="PF08521">
    <property type="entry name" value="2CSK_N"/>
    <property type="match status" value="1"/>
</dbReference>
<evidence type="ECO:0000256" key="5">
    <source>
        <dbReference type="ARBA" id="ARBA00022679"/>
    </source>
</evidence>
<dbReference type="CDD" id="cd00082">
    <property type="entry name" value="HisKA"/>
    <property type="match status" value="1"/>
</dbReference>
<dbReference type="CDD" id="cd00075">
    <property type="entry name" value="HATPase"/>
    <property type="match status" value="1"/>
</dbReference>
<dbReference type="Pfam" id="PF00512">
    <property type="entry name" value="HisKA"/>
    <property type="match status" value="1"/>
</dbReference>
<accession>A9IJ59</accession>
<dbReference type="InterPro" id="IPR003594">
    <property type="entry name" value="HATPase_dom"/>
</dbReference>
<keyword evidence="4" id="KW-0597">Phosphoprotein</keyword>
<evidence type="ECO:0000256" key="2">
    <source>
        <dbReference type="ARBA" id="ARBA00004370"/>
    </source>
</evidence>
<dbReference type="InterPro" id="IPR036890">
    <property type="entry name" value="HATPase_C_sf"/>
</dbReference>
<evidence type="ECO:0000313" key="15">
    <source>
        <dbReference type="Proteomes" id="UP000001225"/>
    </source>
</evidence>
<dbReference type="InterPro" id="IPR005467">
    <property type="entry name" value="His_kinase_dom"/>
</dbReference>
<keyword evidence="8 11" id="KW-1133">Transmembrane helix</keyword>
<proteinExistence type="predicted"/>
<dbReference type="InterPro" id="IPR003661">
    <property type="entry name" value="HisK_dim/P_dom"/>
</dbReference>
<evidence type="ECO:0000256" key="8">
    <source>
        <dbReference type="ARBA" id="ARBA00022989"/>
    </source>
</evidence>
<dbReference type="SMART" id="SM00388">
    <property type="entry name" value="HisKA"/>
    <property type="match status" value="1"/>
</dbReference>
<keyword evidence="5 14" id="KW-0808">Transferase</keyword>